<feature type="chain" id="PRO_5035477897" evidence="1">
    <location>
        <begin position="23"/>
        <end position="312"/>
    </location>
</feature>
<feature type="signal peptide" evidence="1">
    <location>
        <begin position="1"/>
        <end position="22"/>
    </location>
</feature>
<dbReference type="InterPro" id="IPR052738">
    <property type="entry name" value="ABC-Tungstate_binding"/>
</dbReference>
<dbReference type="PANTHER" id="PTHR37945">
    <property type="entry name" value="EXTRACELLULAR TUNGSTATE BINDING PROTEIN"/>
    <property type="match status" value="1"/>
</dbReference>
<comment type="caution">
    <text evidence="3">The sequence shown here is derived from an EMBL/GenBank/DDBJ whole genome shotgun (WGS) entry which is preliminary data.</text>
</comment>
<keyword evidence="1" id="KW-0732">Signal</keyword>
<dbReference type="Pfam" id="PF12849">
    <property type="entry name" value="PBP_like_2"/>
    <property type="match status" value="1"/>
</dbReference>
<reference evidence="3" key="1">
    <citation type="journal article" date="2021" name="Nat. Commun.">
        <title>Genetic determinants of endophytism in the Arabidopsis root mycobiome.</title>
        <authorList>
            <person name="Mesny F."/>
            <person name="Miyauchi S."/>
            <person name="Thiergart T."/>
            <person name="Pickel B."/>
            <person name="Atanasova L."/>
            <person name="Karlsson M."/>
            <person name="Huettel B."/>
            <person name="Barry K.W."/>
            <person name="Haridas S."/>
            <person name="Chen C."/>
            <person name="Bauer D."/>
            <person name="Andreopoulos W."/>
            <person name="Pangilinan J."/>
            <person name="LaButti K."/>
            <person name="Riley R."/>
            <person name="Lipzen A."/>
            <person name="Clum A."/>
            <person name="Drula E."/>
            <person name="Henrissat B."/>
            <person name="Kohler A."/>
            <person name="Grigoriev I.V."/>
            <person name="Martin F.M."/>
            <person name="Hacquard S."/>
        </authorList>
    </citation>
    <scope>NUCLEOTIDE SEQUENCE</scope>
    <source>
        <strain evidence="3">MPI-CAGE-AT-0016</strain>
    </source>
</reference>
<keyword evidence="4" id="KW-1185">Reference proteome</keyword>
<sequence length="312" mass="33017">MHGLRMMLKLLVLALGLGCAAQSPAAVYDGGFGKFNSTIKLRIGNGGAGQSGLIKALADAYIQDRVAHGEGPFRVAWYLSDTTVTIAHLATGLIDVGITYNAAAERIAIKEGIATAPAYYAFRDHFLLVGPASNPANLTRDDDTDVLFAALHAAAEGPATTPPVRFLSRYDKSATNIKETLLWAGVGQVPWATAYSTWYHQYIAFPSQALTAAALLEEYTLTDRGTLLSADVETRNRTVVYKAGGDEEADDPLLNPATLLVGARAGDRRRAAGFAEWLVGERGQAVVVGFKKGGEQLYSAAPGNSTAGRDSG</sequence>
<evidence type="ECO:0000256" key="1">
    <source>
        <dbReference type="SAM" id="SignalP"/>
    </source>
</evidence>
<evidence type="ECO:0000313" key="4">
    <source>
        <dbReference type="Proteomes" id="UP000813385"/>
    </source>
</evidence>
<evidence type="ECO:0000313" key="3">
    <source>
        <dbReference type="EMBL" id="KAH7353241.1"/>
    </source>
</evidence>
<protein>
    <submittedName>
        <fullName evidence="3">Extracellular tungstate binding protein</fullName>
    </submittedName>
</protein>
<evidence type="ECO:0000259" key="2">
    <source>
        <dbReference type="Pfam" id="PF12849"/>
    </source>
</evidence>
<dbReference type="AlphaFoldDB" id="A0A8K0X0I0"/>
<proteinExistence type="predicted"/>
<dbReference type="OrthoDB" id="10260248at2759"/>
<accession>A0A8K0X0I0</accession>
<dbReference type="Gene3D" id="3.40.190.10">
    <property type="entry name" value="Periplasmic binding protein-like II"/>
    <property type="match status" value="2"/>
</dbReference>
<dbReference type="InterPro" id="IPR024370">
    <property type="entry name" value="PBP_domain"/>
</dbReference>
<feature type="domain" description="PBP" evidence="2">
    <location>
        <begin position="44"/>
        <end position="281"/>
    </location>
</feature>
<name>A0A8K0X0I0_9PEZI</name>
<dbReference type="SUPFAM" id="SSF53850">
    <property type="entry name" value="Periplasmic binding protein-like II"/>
    <property type="match status" value="1"/>
</dbReference>
<gene>
    <name evidence="3" type="ORF">B0T11DRAFT_116135</name>
</gene>
<dbReference type="Proteomes" id="UP000813385">
    <property type="component" value="Unassembled WGS sequence"/>
</dbReference>
<dbReference type="PANTHER" id="PTHR37945:SF1">
    <property type="entry name" value="EXTRACELLULAR TUNGSTATE BINDING PROTEIN"/>
    <property type="match status" value="1"/>
</dbReference>
<dbReference type="EMBL" id="JAGPXD010000005">
    <property type="protein sequence ID" value="KAH7353241.1"/>
    <property type="molecule type" value="Genomic_DNA"/>
</dbReference>
<organism evidence="3 4">
    <name type="scientific">Plectosphaerella cucumerina</name>
    <dbReference type="NCBI Taxonomy" id="40658"/>
    <lineage>
        <taxon>Eukaryota</taxon>
        <taxon>Fungi</taxon>
        <taxon>Dikarya</taxon>
        <taxon>Ascomycota</taxon>
        <taxon>Pezizomycotina</taxon>
        <taxon>Sordariomycetes</taxon>
        <taxon>Hypocreomycetidae</taxon>
        <taxon>Glomerellales</taxon>
        <taxon>Plectosphaerellaceae</taxon>
        <taxon>Plectosphaerella</taxon>
    </lineage>
</organism>